<sequence>MRIAILGAESTGKTQLAQSLVAALHSQGLEATWIPEALRDWCDAMGRTPRQEEQRAIAQTQAQRVASATTPLVIADTSPLMTAIYSDHLWGDTSLYPYALAEQRGYGLTLLTGLDLQWVPDGIQRDSASARMQVDARLRDVLQHNAIAHTLVYGSGAERTQSALQAVEHALRFAGSAAVPSSGWHWSCDTCSDADCEHRLFRRLLPESSVRV</sequence>
<keyword evidence="3" id="KW-1185">Reference proteome</keyword>
<name>A0A1P8KG39_9BURK</name>
<evidence type="ECO:0000313" key="2">
    <source>
        <dbReference type="EMBL" id="APW44872.1"/>
    </source>
</evidence>
<proteinExistence type="predicted"/>
<gene>
    <name evidence="2" type="ORF">RS694_13580</name>
</gene>
<dbReference type="STRING" id="1484693.RS694_13580"/>
<evidence type="ECO:0000259" key="1">
    <source>
        <dbReference type="Pfam" id="PF13521"/>
    </source>
</evidence>
<feature type="domain" description="NadR/Ttd14 AAA" evidence="1">
    <location>
        <begin position="2"/>
        <end position="159"/>
    </location>
</feature>
<accession>A0A1P8KG39</accession>
<dbReference type="eggNOG" id="COG3172">
    <property type="taxonomic scope" value="Bacteria"/>
</dbReference>
<dbReference type="SUPFAM" id="SSF52540">
    <property type="entry name" value="P-loop containing nucleoside triphosphate hydrolases"/>
    <property type="match status" value="1"/>
</dbReference>
<dbReference type="Pfam" id="PF13521">
    <property type="entry name" value="AAA_28"/>
    <property type="match status" value="1"/>
</dbReference>
<dbReference type="PANTHER" id="PTHR37512">
    <property type="entry name" value="TRIFUNCTIONAL NAD BIOSYNTHESIS/REGULATOR PROTEIN NADR"/>
    <property type="match status" value="1"/>
</dbReference>
<evidence type="ECO:0000313" key="3">
    <source>
        <dbReference type="Proteomes" id="UP000186110"/>
    </source>
</evidence>
<dbReference type="KEGG" id="rsb:RS694_13580"/>
<dbReference type="PANTHER" id="PTHR37512:SF1">
    <property type="entry name" value="NADR_TTD14 AAA DOMAIN-CONTAINING PROTEIN"/>
    <property type="match status" value="1"/>
</dbReference>
<reference evidence="2 3" key="1">
    <citation type="submission" date="2017-01" db="EMBL/GenBank/DDBJ databases">
        <authorList>
            <person name="Mah S.A."/>
            <person name="Swanson W.J."/>
            <person name="Moy G.W."/>
            <person name="Vacquier V.D."/>
        </authorList>
    </citation>
    <scope>NUCLEOTIDE SEQUENCE [LARGE SCALE GENOMIC DNA]</scope>
    <source>
        <strain evidence="2 3">DSM 22694</strain>
    </source>
</reference>
<dbReference type="EMBL" id="CP019239">
    <property type="protein sequence ID" value="APW44872.1"/>
    <property type="molecule type" value="Genomic_DNA"/>
</dbReference>
<dbReference type="Gene3D" id="3.40.50.300">
    <property type="entry name" value="P-loop containing nucleotide triphosphate hydrolases"/>
    <property type="match status" value="1"/>
</dbReference>
<dbReference type="Proteomes" id="UP000186110">
    <property type="component" value="Chromosome"/>
</dbReference>
<protein>
    <recommendedName>
        <fullName evidence="1">NadR/Ttd14 AAA domain-containing protein</fullName>
    </recommendedName>
</protein>
<dbReference type="InterPro" id="IPR038727">
    <property type="entry name" value="NadR/Ttd14_AAA_dom"/>
</dbReference>
<organism evidence="2 3">
    <name type="scientific">Rhodoferax saidenbachensis</name>
    <dbReference type="NCBI Taxonomy" id="1484693"/>
    <lineage>
        <taxon>Bacteria</taxon>
        <taxon>Pseudomonadati</taxon>
        <taxon>Pseudomonadota</taxon>
        <taxon>Betaproteobacteria</taxon>
        <taxon>Burkholderiales</taxon>
        <taxon>Comamonadaceae</taxon>
        <taxon>Rhodoferax</taxon>
    </lineage>
</organism>
<dbReference type="AlphaFoldDB" id="A0A1P8KG39"/>
<dbReference type="InterPro" id="IPR052735">
    <property type="entry name" value="NAD_biosynth-regulator"/>
</dbReference>
<dbReference type="InterPro" id="IPR027417">
    <property type="entry name" value="P-loop_NTPase"/>
</dbReference>